<dbReference type="InterPro" id="IPR000834">
    <property type="entry name" value="Peptidase_M14"/>
</dbReference>
<dbReference type="GO" id="GO:0016788">
    <property type="term" value="F:hydrolase activity, acting on ester bonds"/>
    <property type="evidence" value="ECO:0007669"/>
    <property type="project" value="UniProtKB-ARBA"/>
</dbReference>
<dbReference type="GO" id="GO:0004181">
    <property type="term" value="F:metallocarboxypeptidase activity"/>
    <property type="evidence" value="ECO:0007669"/>
    <property type="project" value="InterPro"/>
</dbReference>
<feature type="chain" id="PRO_5022977266" evidence="3">
    <location>
        <begin position="27"/>
        <end position="670"/>
    </location>
</feature>
<gene>
    <name evidence="5" type="ORF">OJF2_76990</name>
</gene>
<keyword evidence="6" id="KW-1185">Reference proteome</keyword>
<comment type="caution">
    <text evidence="2">Lacks conserved residue(s) required for the propagation of feature annotation.</text>
</comment>
<dbReference type="GO" id="GO:0008270">
    <property type="term" value="F:zinc ion binding"/>
    <property type="evidence" value="ECO:0007669"/>
    <property type="project" value="InterPro"/>
</dbReference>
<organism evidence="5 6">
    <name type="scientific">Aquisphaera giovannonii</name>
    <dbReference type="NCBI Taxonomy" id="406548"/>
    <lineage>
        <taxon>Bacteria</taxon>
        <taxon>Pseudomonadati</taxon>
        <taxon>Planctomycetota</taxon>
        <taxon>Planctomycetia</taxon>
        <taxon>Isosphaerales</taxon>
        <taxon>Isosphaeraceae</taxon>
        <taxon>Aquisphaera</taxon>
    </lineage>
</organism>
<evidence type="ECO:0000256" key="3">
    <source>
        <dbReference type="SAM" id="SignalP"/>
    </source>
</evidence>
<dbReference type="InterPro" id="IPR013830">
    <property type="entry name" value="SGNH_hydro"/>
</dbReference>
<dbReference type="Pfam" id="PF00246">
    <property type="entry name" value="Peptidase_M14"/>
    <property type="match status" value="1"/>
</dbReference>
<dbReference type="OrthoDB" id="237859at2"/>
<dbReference type="SUPFAM" id="SSF52266">
    <property type="entry name" value="SGNH hydrolase"/>
    <property type="match status" value="1"/>
</dbReference>
<feature type="domain" description="Peptidase M14" evidence="4">
    <location>
        <begin position="411"/>
        <end position="670"/>
    </location>
</feature>
<evidence type="ECO:0000313" key="6">
    <source>
        <dbReference type="Proteomes" id="UP000324233"/>
    </source>
</evidence>
<feature type="signal peptide" evidence="3">
    <location>
        <begin position="1"/>
        <end position="26"/>
    </location>
</feature>
<keyword evidence="5" id="KW-0121">Carboxypeptidase</keyword>
<dbReference type="CDD" id="cd00229">
    <property type="entry name" value="SGNH_hydrolase"/>
    <property type="match status" value="1"/>
</dbReference>
<keyword evidence="3" id="KW-0732">Signal</keyword>
<dbReference type="PROSITE" id="PS52035">
    <property type="entry name" value="PEPTIDASE_M14"/>
    <property type="match status" value="1"/>
</dbReference>
<comment type="cofactor">
    <cofactor evidence="1">
        <name>Zn(2+)</name>
        <dbReference type="ChEBI" id="CHEBI:29105"/>
    </cofactor>
</comment>
<keyword evidence="5" id="KW-0645">Protease</keyword>
<dbReference type="InterPro" id="IPR050821">
    <property type="entry name" value="Cytosolic_carboxypeptidase"/>
</dbReference>
<dbReference type="Proteomes" id="UP000324233">
    <property type="component" value="Chromosome"/>
</dbReference>
<dbReference type="KEGG" id="agv:OJF2_76990"/>
<proteinExistence type="inferred from homology"/>
<protein>
    <submittedName>
        <fullName evidence="5">Zinc carboxypeptidase</fullName>
    </submittedName>
</protein>
<name>A0A5B9WEW3_9BACT</name>
<evidence type="ECO:0000259" key="4">
    <source>
        <dbReference type="PROSITE" id="PS52035"/>
    </source>
</evidence>
<dbReference type="Pfam" id="PF13472">
    <property type="entry name" value="Lipase_GDSL_2"/>
    <property type="match status" value="1"/>
</dbReference>
<sequence precursor="true">MRHGTRWRYGLLVAILAVPAVPAAAAADGPRLRVLLLGDSTTIGSVCRQVEPKGPHLEDVIRSLLAAEPDLPPAEVVNQGRDGELIHGLLSSGRYDREIVPLGLFDYIFIRYGLNDVARREAFEANFPGDYAELIGRLRRNFPGAAIVPMTIIPYMTPERDEAVNWLIRRVAEAEHLPLLDVYSRYAAELKRGPDMLNYRRYPLEEIPERHRAWVAPFVRDGKVVVMDNRLDAHFRDLPGWFADRHPNPAGYHVLGDETAKFLARSIRAKKAAAATAPPTSGGPAGLAATGLEFLDTGFENASPLWYEAAPDGAILVHLLYDHERSSPNRAAGHIHFRIVAKPSTALTLEFRNLDNVWNGRPASIADELKVVVVSPDGKAWKPVPLERLPGDRVRLAVTMPGPSLYVARAEPYRLSDLEGWLASIAKNPLVEVTPVGRTAEGRGLEVVRVGRPDAPHRVFLRARAHPWEPGGNWVIQGLVERLLRGDDEATRYLERYCVYALPMANKDGVARGRTRFNLRGKDLNRDWDRPADPDLAPENHALEAWLEAMIRRGQKPHLALELHNDGGGLLHISRPPVPGLERHVARMKTLESLLRKHTWFTEGSTSESFHNAGTLGEGWLLRYGIDAAVHELNVNRIAGLDDYPSAAHWMLYGGQLPRVISEYFDVVKP</sequence>
<dbReference type="InterPro" id="IPR036514">
    <property type="entry name" value="SGNH_hydro_sf"/>
</dbReference>
<dbReference type="EMBL" id="CP042997">
    <property type="protein sequence ID" value="QEH39087.1"/>
    <property type="molecule type" value="Genomic_DNA"/>
</dbReference>
<keyword evidence="5" id="KW-0378">Hydrolase</keyword>
<dbReference type="Gene3D" id="3.40.630.10">
    <property type="entry name" value="Zn peptidases"/>
    <property type="match status" value="1"/>
</dbReference>
<dbReference type="RefSeq" id="WP_148598445.1">
    <property type="nucleotide sequence ID" value="NZ_CP042997.1"/>
</dbReference>
<dbReference type="PANTHER" id="PTHR12756:SF11">
    <property type="entry name" value="CYTOSOLIC CARBOXYPEPTIDASE 1"/>
    <property type="match status" value="1"/>
</dbReference>
<evidence type="ECO:0000313" key="5">
    <source>
        <dbReference type="EMBL" id="QEH39087.1"/>
    </source>
</evidence>
<dbReference type="SUPFAM" id="SSF53187">
    <property type="entry name" value="Zn-dependent exopeptidases"/>
    <property type="match status" value="1"/>
</dbReference>
<dbReference type="AlphaFoldDB" id="A0A5B9WEW3"/>
<evidence type="ECO:0000256" key="1">
    <source>
        <dbReference type="ARBA" id="ARBA00001947"/>
    </source>
</evidence>
<reference evidence="5 6" key="1">
    <citation type="submission" date="2019-08" db="EMBL/GenBank/DDBJ databases">
        <title>Deep-cultivation of Planctomycetes and their phenomic and genomic characterization uncovers novel biology.</title>
        <authorList>
            <person name="Wiegand S."/>
            <person name="Jogler M."/>
            <person name="Boedeker C."/>
            <person name="Pinto D."/>
            <person name="Vollmers J."/>
            <person name="Rivas-Marin E."/>
            <person name="Kohn T."/>
            <person name="Peeters S.H."/>
            <person name="Heuer A."/>
            <person name="Rast P."/>
            <person name="Oberbeckmann S."/>
            <person name="Bunk B."/>
            <person name="Jeske O."/>
            <person name="Meyerdierks A."/>
            <person name="Storesund J.E."/>
            <person name="Kallscheuer N."/>
            <person name="Luecker S."/>
            <person name="Lage O.M."/>
            <person name="Pohl T."/>
            <person name="Merkel B.J."/>
            <person name="Hornburger P."/>
            <person name="Mueller R.-W."/>
            <person name="Bruemmer F."/>
            <person name="Labrenz M."/>
            <person name="Spormann A.M."/>
            <person name="Op den Camp H."/>
            <person name="Overmann J."/>
            <person name="Amann R."/>
            <person name="Jetten M.S.M."/>
            <person name="Mascher T."/>
            <person name="Medema M.H."/>
            <person name="Devos D.P."/>
            <person name="Kaster A.-K."/>
            <person name="Ovreas L."/>
            <person name="Rohde M."/>
            <person name="Galperin M.Y."/>
            <person name="Jogler C."/>
        </authorList>
    </citation>
    <scope>NUCLEOTIDE SEQUENCE [LARGE SCALE GENOMIC DNA]</scope>
    <source>
        <strain evidence="5 6">OJF2</strain>
    </source>
</reference>
<accession>A0A5B9WEW3</accession>
<evidence type="ECO:0000256" key="2">
    <source>
        <dbReference type="PROSITE-ProRule" id="PRU01379"/>
    </source>
</evidence>
<dbReference type="Gene3D" id="3.40.50.1110">
    <property type="entry name" value="SGNH hydrolase"/>
    <property type="match status" value="1"/>
</dbReference>
<dbReference type="PANTHER" id="PTHR12756">
    <property type="entry name" value="CYTOSOLIC CARBOXYPEPTIDASE"/>
    <property type="match status" value="1"/>
</dbReference>
<dbReference type="GO" id="GO:0006508">
    <property type="term" value="P:proteolysis"/>
    <property type="evidence" value="ECO:0007669"/>
    <property type="project" value="InterPro"/>
</dbReference>
<comment type="similarity">
    <text evidence="2">Belongs to the peptidase M14 family.</text>
</comment>